<evidence type="ECO:0000313" key="2">
    <source>
        <dbReference type="EMBL" id="MFC6236741.1"/>
    </source>
</evidence>
<dbReference type="RefSeq" id="WP_386763778.1">
    <property type="nucleotide sequence ID" value="NZ_JBHSTI010000002.1"/>
</dbReference>
<protein>
    <submittedName>
        <fullName evidence="2">Uncharacterized protein</fullName>
    </submittedName>
</protein>
<evidence type="ECO:0000313" key="3">
    <source>
        <dbReference type="Proteomes" id="UP001596138"/>
    </source>
</evidence>
<organism evidence="2 3">
    <name type="scientific">Longivirga aurantiaca</name>
    <dbReference type="NCBI Taxonomy" id="1837743"/>
    <lineage>
        <taxon>Bacteria</taxon>
        <taxon>Bacillati</taxon>
        <taxon>Actinomycetota</taxon>
        <taxon>Actinomycetes</taxon>
        <taxon>Sporichthyales</taxon>
        <taxon>Sporichthyaceae</taxon>
        <taxon>Longivirga</taxon>
    </lineage>
</organism>
<reference evidence="3" key="1">
    <citation type="journal article" date="2019" name="Int. J. Syst. Evol. Microbiol.">
        <title>The Global Catalogue of Microorganisms (GCM) 10K type strain sequencing project: providing services to taxonomists for standard genome sequencing and annotation.</title>
        <authorList>
            <consortium name="The Broad Institute Genomics Platform"/>
            <consortium name="The Broad Institute Genome Sequencing Center for Infectious Disease"/>
            <person name="Wu L."/>
            <person name="Ma J."/>
        </authorList>
    </citation>
    <scope>NUCLEOTIDE SEQUENCE [LARGE SCALE GENOMIC DNA]</scope>
    <source>
        <strain evidence="3">CGMCC 4.7317</strain>
    </source>
</reference>
<evidence type="ECO:0000256" key="1">
    <source>
        <dbReference type="SAM" id="MobiDB-lite"/>
    </source>
</evidence>
<comment type="caution">
    <text evidence="2">The sequence shown here is derived from an EMBL/GenBank/DDBJ whole genome shotgun (WGS) entry which is preliminary data.</text>
</comment>
<keyword evidence="3" id="KW-1185">Reference proteome</keyword>
<feature type="region of interest" description="Disordered" evidence="1">
    <location>
        <begin position="1"/>
        <end position="36"/>
    </location>
</feature>
<name>A0ABW1SWF3_9ACTN</name>
<accession>A0ABW1SWF3</accession>
<gene>
    <name evidence="2" type="ORF">ACFQGU_02545</name>
</gene>
<dbReference type="EMBL" id="JBHSTI010000002">
    <property type="protein sequence ID" value="MFC6236741.1"/>
    <property type="molecule type" value="Genomic_DNA"/>
</dbReference>
<sequence length="74" mass="7871">MVGHGASSRSGWWLPRPYDRRPAAAVPGAQTRREPLPWSVAQAADKALEGRGQDRALARGAPRLLLDRGGGDVG</sequence>
<proteinExistence type="predicted"/>
<dbReference type="Proteomes" id="UP001596138">
    <property type="component" value="Unassembled WGS sequence"/>
</dbReference>